<feature type="region of interest" description="Disordered" evidence="12">
    <location>
        <begin position="119"/>
        <end position="166"/>
    </location>
</feature>
<dbReference type="EC" id="2.3.1.257" evidence="4"/>
<comment type="similarity">
    <text evidence="3">Belongs to the acetyltransferase family. NAA40 subfamily.</text>
</comment>
<evidence type="ECO:0000256" key="5">
    <source>
        <dbReference type="ARBA" id="ARBA00015043"/>
    </source>
</evidence>
<evidence type="ECO:0000256" key="8">
    <source>
        <dbReference type="ARBA" id="ARBA00023242"/>
    </source>
</evidence>
<proteinExistence type="inferred from homology"/>
<dbReference type="GO" id="GO:0043998">
    <property type="term" value="F:histone H2A acetyltransferase activity"/>
    <property type="evidence" value="ECO:0007669"/>
    <property type="project" value="InterPro"/>
</dbReference>
<dbReference type="OrthoDB" id="424551at2759"/>
<evidence type="ECO:0000256" key="10">
    <source>
        <dbReference type="ARBA" id="ARBA00047821"/>
    </source>
</evidence>
<dbReference type="GO" id="GO:0010485">
    <property type="term" value="F:histone H4 acetyltransferase activity"/>
    <property type="evidence" value="ECO:0007669"/>
    <property type="project" value="InterPro"/>
</dbReference>
<dbReference type="EMBL" id="CP063406">
    <property type="protein sequence ID" value="QSZ30851.1"/>
    <property type="molecule type" value="Genomic_DNA"/>
</dbReference>
<dbReference type="InterPro" id="IPR016181">
    <property type="entry name" value="Acyl_CoA_acyltransferase"/>
</dbReference>
<dbReference type="GO" id="GO:0005634">
    <property type="term" value="C:nucleus"/>
    <property type="evidence" value="ECO:0007669"/>
    <property type="project" value="UniProtKB-SubCell"/>
</dbReference>
<comment type="subcellular location">
    <subcellularLocation>
        <location evidence="2">Cytoplasm</location>
    </subcellularLocation>
    <subcellularLocation>
        <location evidence="1">Nucleus</location>
    </subcellularLocation>
</comment>
<feature type="domain" description="N-acetyltransferase" evidence="13">
    <location>
        <begin position="107"/>
        <end position="268"/>
    </location>
</feature>
<sequence length="270" mass="29912">MVEKFKMSTPKPIANPVATACAKSLEDFERDYMPPRSSYARYATSPASSEEPGKSYKIGLYTPKTLPPDDLTACLKLVERTSGRHYRESRQGWNVRRKRGEMGLWDLRYLVVREGGGSCHGTGPGEGEWEDLAIGEGRDGEGDVEEGAEGEGEEENESIVEDGEEGEGEIKGFMSFMPTFEDGMMVLYLYELHLVDELRGTGLGTHLMSLLASIAHAIPGVQKTMLTCFTANEAALSFYKKLGYGKDEYSPEPKRLKGGRVVESDYVILR</sequence>
<gene>
    <name evidence="14" type="ORF">DSL72_000409</name>
</gene>
<protein>
    <recommendedName>
        <fullName evidence="5">N-alpha-acetyltransferase 40</fullName>
        <ecNumber evidence="4">2.3.1.257</ecNumber>
    </recommendedName>
</protein>
<comment type="catalytic activity">
    <reaction evidence="11">
        <text>N-terminal L-seryl-[histone H4] + acetyl-CoA = N-terminal N(alpha)-acetyl-L-seryl-[histone H4] + CoA + H(+)</text>
        <dbReference type="Rhea" id="RHEA:50596"/>
        <dbReference type="Rhea" id="RHEA-COMP:12740"/>
        <dbReference type="Rhea" id="RHEA-COMP:12743"/>
        <dbReference type="ChEBI" id="CHEBI:15378"/>
        <dbReference type="ChEBI" id="CHEBI:57287"/>
        <dbReference type="ChEBI" id="CHEBI:57288"/>
        <dbReference type="ChEBI" id="CHEBI:64738"/>
        <dbReference type="ChEBI" id="CHEBI:83690"/>
        <dbReference type="EC" id="2.3.1.257"/>
    </reaction>
</comment>
<keyword evidence="15" id="KW-1185">Reference proteome</keyword>
<evidence type="ECO:0000313" key="15">
    <source>
        <dbReference type="Proteomes" id="UP000672032"/>
    </source>
</evidence>
<dbReference type="InterPro" id="IPR039949">
    <property type="entry name" value="NAA40"/>
</dbReference>
<dbReference type="Gene3D" id="3.40.630.30">
    <property type="match status" value="1"/>
</dbReference>
<name>A0A8A3P6B4_9HELO</name>
<evidence type="ECO:0000256" key="12">
    <source>
        <dbReference type="SAM" id="MobiDB-lite"/>
    </source>
</evidence>
<keyword evidence="7" id="KW-0808">Transferase</keyword>
<evidence type="ECO:0000256" key="3">
    <source>
        <dbReference type="ARBA" id="ARBA00008870"/>
    </source>
</evidence>
<evidence type="ECO:0000259" key="13">
    <source>
        <dbReference type="PROSITE" id="PS51186"/>
    </source>
</evidence>
<dbReference type="PANTHER" id="PTHR20531">
    <property type="entry name" value="N-ALPHA-ACETYLTRANSFERASE 40"/>
    <property type="match status" value="1"/>
</dbReference>
<reference evidence="14" key="1">
    <citation type="submission" date="2020-10" db="EMBL/GenBank/DDBJ databases">
        <title>Genome Sequence of Monilinia vaccinii-corymbosi Sheds Light on Mummy Berry Disease Infection of Blueberry and Mating Type.</title>
        <authorList>
            <person name="Yow A.G."/>
            <person name="Zhang Y."/>
            <person name="Bansal K."/>
            <person name="Eacker S.M."/>
            <person name="Sullivan S."/>
            <person name="Liachko I."/>
            <person name="Cubeta M.A."/>
            <person name="Rollins J.A."/>
            <person name="Ashrafi H."/>
        </authorList>
    </citation>
    <scope>NUCLEOTIDE SEQUENCE</scope>
    <source>
        <strain evidence="14">RL-1</strain>
    </source>
</reference>
<evidence type="ECO:0000256" key="7">
    <source>
        <dbReference type="ARBA" id="ARBA00022679"/>
    </source>
</evidence>
<dbReference type="Pfam" id="PF00583">
    <property type="entry name" value="Acetyltransf_1"/>
    <property type="match status" value="1"/>
</dbReference>
<evidence type="ECO:0000256" key="2">
    <source>
        <dbReference type="ARBA" id="ARBA00004496"/>
    </source>
</evidence>
<dbReference type="GO" id="GO:1990189">
    <property type="term" value="F:protein N-terminal-serine acetyltransferase activity"/>
    <property type="evidence" value="ECO:0007669"/>
    <property type="project" value="UniProtKB-EC"/>
</dbReference>
<keyword evidence="6" id="KW-0963">Cytoplasm</keyword>
<evidence type="ECO:0000256" key="1">
    <source>
        <dbReference type="ARBA" id="ARBA00004123"/>
    </source>
</evidence>
<feature type="compositionally biased region" description="Acidic residues" evidence="12">
    <location>
        <begin position="142"/>
        <end position="166"/>
    </location>
</feature>
<dbReference type="PROSITE" id="PS51186">
    <property type="entry name" value="GNAT"/>
    <property type="match status" value="1"/>
</dbReference>
<evidence type="ECO:0000256" key="6">
    <source>
        <dbReference type="ARBA" id="ARBA00022490"/>
    </source>
</evidence>
<keyword evidence="8" id="KW-0539">Nucleus</keyword>
<dbReference type="AlphaFoldDB" id="A0A8A3P6B4"/>
<organism evidence="14 15">
    <name type="scientific">Monilinia vaccinii-corymbosi</name>
    <dbReference type="NCBI Taxonomy" id="61207"/>
    <lineage>
        <taxon>Eukaryota</taxon>
        <taxon>Fungi</taxon>
        <taxon>Dikarya</taxon>
        <taxon>Ascomycota</taxon>
        <taxon>Pezizomycotina</taxon>
        <taxon>Leotiomycetes</taxon>
        <taxon>Helotiales</taxon>
        <taxon>Sclerotiniaceae</taxon>
        <taxon>Monilinia</taxon>
    </lineage>
</organism>
<dbReference type="InterPro" id="IPR000182">
    <property type="entry name" value="GNAT_dom"/>
</dbReference>
<dbReference type="PANTHER" id="PTHR20531:SF1">
    <property type="entry name" value="N-ALPHA-ACETYLTRANSFERASE 40"/>
    <property type="match status" value="1"/>
</dbReference>
<accession>A0A8A3P6B4</accession>
<dbReference type="GO" id="GO:0005737">
    <property type="term" value="C:cytoplasm"/>
    <property type="evidence" value="ECO:0007669"/>
    <property type="project" value="UniProtKB-SubCell"/>
</dbReference>
<keyword evidence="9" id="KW-0012">Acyltransferase</keyword>
<evidence type="ECO:0000256" key="9">
    <source>
        <dbReference type="ARBA" id="ARBA00023315"/>
    </source>
</evidence>
<dbReference type="Proteomes" id="UP000672032">
    <property type="component" value="Chromosome 2"/>
</dbReference>
<dbReference type="SUPFAM" id="SSF55729">
    <property type="entry name" value="Acyl-CoA N-acyltransferases (Nat)"/>
    <property type="match status" value="1"/>
</dbReference>
<evidence type="ECO:0000256" key="11">
    <source>
        <dbReference type="ARBA" id="ARBA00049524"/>
    </source>
</evidence>
<evidence type="ECO:0000313" key="14">
    <source>
        <dbReference type="EMBL" id="QSZ30851.1"/>
    </source>
</evidence>
<evidence type="ECO:0000256" key="4">
    <source>
        <dbReference type="ARBA" id="ARBA00012950"/>
    </source>
</evidence>
<comment type="catalytic activity">
    <reaction evidence="10">
        <text>N-terminal L-seryl-[histone H2A] + acetyl-CoA = N-terminal N(alpha)-acetyl-L-seryl-[histone H2A] + CoA + H(+)</text>
        <dbReference type="Rhea" id="RHEA:50600"/>
        <dbReference type="Rhea" id="RHEA-COMP:12742"/>
        <dbReference type="Rhea" id="RHEA-COMP:12744"/>
        <dbReference type="ChEBI" id="CHEBI:15378"/>
        <dbReference type="ChEBI" id="CHEBI:57287"/>
        <dbReference type="ChEBI" id="CHEBI:57288"/>
        <dbReference type="ChEBI" id="CHEBI:64738"/>
        <dbReference type="ChEBI" id="CHEBI:83690"/>
        <dbReference type="EC" id="2.3.1.257"/>
    </reaction>
</comment>